<dbReference type="EMBL" id="KK853099">
    <property type="protein sequence ID" value="KDR11374.1"/>
    <property type="molecule type" value="Genomic_DNA"/>
</dbReference>
<sequence length="1946" mass="219517">MLAKKRRKSGYEDHFDEIPTAKKTNLFCASVFRKSIQGEDAITAVKEFVNLCQSANTQNVVLQYLEAGGGTQELLGLLKLDQKNNMTSAVPIFSALQCIIMKTLTEAQQYRPSVEDGCKHLLNLHLSTIHHMLSLKSTAKHRQIVLKLLTAIVTLSSQLARMILSHVKISLPLRAVLIKHTKPVDKSVRTTFIHFLMAFLFDGSVSVIWPLLDIKGLLASIVPGLIYDDCNTVHLVLATVQDKVLMNTSISKTAKLHTFSTPVVRSLFALYDWKGPVKWNPTGKNRNNEIEDTNKDDDVEQREGQQIVADAVHDFLQVLCASHKYGIIFHDRSIGTSGKKHNELLQTVLENLERPWEHEQKAKLIIKIVAACPDLMKCVLANVQPYLEPRVSVSWLKAITFVMQLVQSLNPEQALKPYADTLTAHKITNVVHTLTVPSVLLKEIGSQLLPHRQLVIRHEAVNLLLAMLKQFNTFVTCIEQWNLIDASSQNAFKQSVVKKLPNSEMMISLWNINLSVPEGNEDEENSRSDQIVPEPKLSSHLLAMMDLFLLYNKCFPDTLDIPNSINFLTDIEHIMANEEDHEAVAVLQERVLQLLITLDSFAFTPDKEMFGDAIDRLSYLVDYPSTTIPLEARNILCTLLINTGLFEGVVSEVFVWLHCYLAVPADHRKSVARLLVDAIVRVSRNTAMYIDFIIKSEEGAEDTRKVVDNSQLEDIFDELLEASSDEALGERVQEFENTPASTAVSLSPLLPGVLETAATVCDNDQLEGVKYFISCVVIHLLHSQTLPGTMLHLLQRWPVPLPSEVMSYVSGWLSDKSPEPLKKPFGRHSPERKLSNALLQADGNSVSNIVDPSSVNNESSALVPLKESTVLFGKERSCIRDPVHVLLLYKLSVFHMTQLAFRGEFTEKLRDKCKEALLSLLRVVSRVDKRQDESAETFSMEMLHLLDQECLSLHCLKHTFTHPFLLHFFTPINQKKQTVQKLVTELVLELLKLSSFLKIDMISLSGILKPFKQKLIQHIIRRLKKNKLSSLNMDSVVPFVELFELSFSDVLILMDRVVAVPTEALICTKDGLHSLSVWGTLLVYLLGRCITLHKPIALGMVTSIANHVAHLAKQDQLHCTLMEEHFLQYLEQFPHHLEHIQTRVLLRLLQQQNIGSSSVKLTVLLLSRKPVLIHDFISLARQRKKLRQNAAVVLPLLSTAFKCNTAKIEQNILKKIYNEYSTEIRAAILTPSEAAEWLKYYSSVVVQLVYKCMGIKACKDLCREVKSRAVQLDKYEEFYVDLIKCMFTKIIKNVHNSGQSQLDFVLLVLEMMVNLSKENVLDQKQMENMCQALQDCAALTDKWQDISAPIKKSSVWLSFIKVSLKFGLQPHQDTSGKLLDTLVKLCDIIYENLTEEPQIDEIFQWALSHSEFLTVMLGTTQKKGKLVELLFLLVKKDSSVMSSSHIPIFLGSYNATLDPTDQLVLGLLQSYEAGGISLHECRPYLWGEAAVSHYSVKSKVGMSLWRQPQANQVLELLDMNCVLETIKNFPLNRGLKASESLECGRKVYDPAFLLPLFSHLLAPESVVHTYKFISSGGLAVTLAALCSACEDTRAAAYHVVARLYFHEEVCRNVKGRLLSLQFLDAVRNGVASLKNESLNPQLPCIVTTFLARTSLILSQTHHEFYVPLQNFIIAKSSVNLNTIPEFFTFLHSSEVEFRTYRLWILRVIRDGMKSNLDFRLSQRCVVFKLLLGFYSSVLADDDTKKLILEVIQSTVKIPTAAKVLVSTNGLVSWLHQTIRQLSRHDTVFISTLIDIVSSLQTVLFDATELKDGGTGKTKSSVVQYFPHYILLLELDLLPKLGSKMAVADLRKYLNTIQAVISFQNTKAINSLISTQKMFEIVQLSKEVLGSVLDCEDLLTYGCKFAPTTEEESLAFDSVDDNEQAVYHLRNLIIEWLQKIHNSQAAK</sequence>
<dbReference type="InterPro" id="IPR039844">
    <property type="entry name" value="URB1"/>
</dbReference>
<protein>
    <submittedName>
        <fullName evidence="3">Nucleolar pre-ribosomal-associated protein 1</fullName>
    </submittedName>
</protein>
<dbReference type="GO" id="GO:0005730">
    <property type="term" value="C:nucleolus"/>
    <property type="evidence" value="ECO:0007669"/>
    <property type="project" value="TreeGrafter"/>
</dbReference>
<dbReference type="InterPro" id="IPR032436">
    <property type="entry name" value="URB1_C"/>
</dbReference>
<dbReference type="InParanoid" id="A0A067R1B7"/>
<dbReference type="GO" id="GO:0000466">
    <property type="term" value="P:maturation of 5.8S rRNA from tricistronic rRNA transcript (SSU-rRNA, 5.8S rRNA, LSU-rRNA)"/>
    <property type="evidence" value="ECO:0007669"/>
    <property type="project" value="TreeGrafter"/>
</dbReference>
<name>A0A067R1B7_ZOONE</name>
<dbReference type="FunCoup" id="A0A067R1B7">
    <property type="interactions" value="542"/>
</dbReference>
<feature type="domain" description="URB1 N-terminal" evidence="1">
    <location>
        <begin position="72"/>
        <end position="397"/>
    </location>
</feature>
<evidence type="ECO:0000259" key="1">
    <source>
        <dbReference type="Pfam" id="PF11707"/>
    </source>
</evidence>
<evidence type="ECO:0000313" key="4">
    <source>
        <dbReference type="Proteomes" id="UP000027135"/>
    </source>
</evidence>
<dbReference type="PANTHER" id="PTHR13500:SF0">
    <property type="entry name" value="NUCLEOLAR PRE-RIBOSOMAL-ASSOCIATED PROTEIN 1"/>
    <property type="match status" value="1"/>
</dbReference>
<gene>
    <name evidence="3" type="ORF">L798_14893</name>
</gene>
<evidence type="ECO:0000313" key="3">
    <source>
        <dbReference type="EMBL" id="KDR11374.1"/>
    </source>
</evidence>
<dbReference type="PANTHER" id="PTHR13500">
    <property type="entry name" value="NUCLEOLAR PRERIBOSOMAL-ASSOCIATED PROTEIN 1"/>
    <property type="match status" value="1"/>
</dbReference>
<dbReference type="eggNOG" id="KOG1791">
    <property type="taxonomic scope" value="Eukaryota"/>
</dbReference>
<dbReference type="Pfam" id="PF16201">
    <property type="entry name" value="NopRA1"/>
    <property type="match status" value="1"/>
</dbReference>
<dbReference type="InterPro" id="IPR021714">
    <property type="entry name" value="URB1_N"/>
</dbReference>
<dbReference type="STRING" id="136037.A0A067R1B7"/>
<dbReference type="OrthoDB" id="72892at2759"/>
<evidence type="ECO:0000259" key="2">
    <source>
        <dbReference type="Pfam" id="PF16201"/>
    </source>
</evidence>
<accession>A0A067R1B7</accession>
<keyword evidence="4" id="KW-1185">Reference proteome</keyword>
<dbReference type="GO" id="GO:0000463">
    <property type="term" value="P:maturation of LSU-rRNA from tricistronic rRNA transcript (SSU-rRNA, 5.8S rRNA, LSU-rRNA)"/>
    <property type="evidence" value="ECO:0007669"/>
    <property type="project" value="TreeGrafter"/>
</dbReference>
<reference evidence="3 4" key="1">
    <citation type="journal article" date="2014" name="Nat. Commun.">
        <title>Molecular traces of alternative social organization in a termite genome.</title>
        <authorList>
            <person name="Terrapon N."/>
            <person name="Li C."/>
            <person name="Robertson H.M."/>
            <person name="Ji L."/>
            <person name="Meng X."/>
            <person name="Booth W."/>
            <person name="Chen Z."/>
            <person name="Childers C.P."/>
            <person name="Glastad K.M."/>
            <person name="Gokhale K."/>
            <person name="Gowin J."/>
            <person name="Gronenberg W."/>
            <person name="Hermansen R.A."/>
            <person name="Hu H."/>
            <person name="Hunt B.G."/>
            <person name="Huylmans A.K."/>
            <person name="Khalil S.M."/>
            <person name="Mitchell R.D."/>
            <person name="Munoz-Torres M.C."/>
            <person name="Mustard J.A."/>
            <person name="Pan H."/>
            <person name="Reese J.T."/>
            <person name="Scharf M.E."/>
            <person name="Sun F."/>
            <person name="Vogel H."/>
            <person name="Xiao J."/>
            <person name="Yang W."/>
            <person name="Yang Z."/>
            <person name="Yang Z."/>
            <person name="Zhou J."/>
            <person name="Zhu J."/>
            <person name="Brent C.S."/>
            <person name="Elsik C.G."/>
            <person name="Goodisman M.A."/>
            <person name="Liberles D.A."/>
            <person name="Roe R.M."/>
            <person name="Vargo E.L."/>
            <person name="Vilcinskas A."/>
            <person name="Wang J."/>
            <person name="Bornberg-Bauer E."/>
            <person name="Korb J."/>
            <person name="Zhang G."/>
            <person name="Liebig J."/>
        </authorList>
    </citation>
    <scope>NUCLEOTIDE SEQUENCE [LARGE SCALE GENOMIC DNA]</scope>
    <source>
        <tissue evidence="3">Whole organism</tissue>
    </source>
</reference>
<dbReference type="OMA" id="VVWVWQS"/>
<proteinExistence type="predicted"/>
<dbReference type="Proteomes" id="UP000027135">
    <property type="component" value="Unassembled WGS sequence"/>
</dbReference>
<feature type="domain" description="URB1 C-terminal" evidence="2">
    <location>
        <begin position="1578"/>
        <end position="1773"/>
    </location>
</feature>
<dbReference type="Pfam" id="PF11707">
    <property type="entry name" value="Npa1"/>
    <property type="match status" value="1"/>
</dbReference>
<organism evidence="3 4">
    <name type="scientific">Zootermopsis nevadensis</name>
    <name type="common">Dampwood termite</name>
    <dbReference type="NCBI Taxonomy" id="136037"/>
    <lineage>
        <taxon>Eukaryota</taxon>
        <taxon>Metazoa</taxon>
        <taxon>Ecdysozoa</taxon>
        <taxon>Arthropoda</taxon>
        <taxon>Hexapoda</taxon>
        <taxon>Insecta</taxon>
        <taxon>Pterygota</taxon>
        <taxon>Neoptera</taxon>
        <taxon>Polyneoptera</taxon>
        <taxon>Dictyoptera</taxon>
        <taxon>Blattodea</taxon>
        <taxon>Blattoidea</taxon>
        <taxon>Termitoidae</taxon>
        <taxon>Termopsidae</taxon>
        <taxon>Zootermopsis</taxon>
    </lineage>
</organism>